<keyword evidence="6" id="KW-1185">Reference proteome</keyword>
<comment type="caution">
    <text evidence="5">The sequence shown here is derived from an EMBL/GenBank/DDBJ whole genome shotgun (WGS) entry which is preliminary data.</text>
</comment>
<dbReference type="InterPro" id="IPR054613">
    <property type="entry name" value="Peptidase_S78_dom"/>
</dbReference>
<dbReference type="Pfam" id="PF04586">
    <property type="entry name" value="Peptidase_S78"/>
    <property type="match status" value="1"/>
</dbReference>
<keyword evidence="2" id="KW-0645">Protease</keyword>
<proteinExistence type="predicted"/>
<dbReference type="GO" id="GO:0006508">
    <property type="term" value="P:proteolysis"/>
    <property type="evidence" value="ECO:0007669"/>
    <property type="project" value="UniProtKB-KW"/>
</dbReference>
<sequence length="125" mass="13292">MLSADLPFAGYAALFDRVDRAGDVLRAGAFGVVAPVPLLFAHRGDPVGVIETLAVEARGLRVAGRVTDAALAAAVRRGDLAGLSIGYRPLVARQGAWRELLRVRLVEVSLVPVPMQPLARIDRVD</sequence>
<feature type="domain" description="Prohead serine protease" evidence="4">
    <location>
        <begin position="8"/>
        <end position="122"/>
    </location>
</feature>
<protein>
    <recommendedName>
        <fullName evidence="4">Prohead serine protease domain-containing protein</fullName>
    </recommendedName>
</protein>
<keyword evidence="1" id="KW-1188">Viral release from host cell</keyword>
<dbReference type="GO" id="GO:0008233">
    <property type="term" value="F:peptidase activity"/>
    <property type="evidence" value="ECO:0007669"/>
    <property type="project" value="UniProtKB-KW"/>
</dbReference>
<keyword evidence="3" id="KW-0378">Hydrolase</keyword>
<evidence type="ECO:0000313" key="6">
    <source>
        <dbReference type="Proteomes" id="UP000574769"/>
    </source>
</evidence>
<dbReference type="Proteomes" id="UP000574769">
    <property type="component" value="Unassembled WGS sequence"/>
</dbReference>
<name>A0A7W7ALY2_9SPHN</name>
<accession>A0A7W7ALY2</accession>
<evidence type="ECO:0000259" key="4">
    <source>
        <dbReference type="Pfam" id="PF04586"/>
    </source>
</evidence>
<gene>
    <name evidence="5" type="ORF">GGQ96_003499</name>
</gene>
<dbReference type="AlphaFoldDB" id="A0A7W7ALY2"/>
<evidence type="ECO:0000256" key="2">
    <source>
        <dbReference type="ARBA" id="ARBA00022670"/>
    </source>
</evidence>
<dbReference type="EMBL" id="JACHNY010000009">
    <property type="protein sequence ID" value="MBB4619346.1"/>
    <property type="molecule type" value="Genomic_DNA"/>
</dbReference>
<evidence type="ECO:0000256" key="3">
    <source>
        <dbReference type="ARBA" id="ARBA00022801"/>
    </source>
</evidence>
<dbReference type="RefSeq" id="WP_425506712.1">
    <property type="nucleotide sequence ID" value="NZ_JACHNY010000009.1"/>
</dbReference>
<organism evidence="5 6">
    <name type="scientific">Sphingomonas abaci</name>
    <dbReference type="NCBI Taxonomy" id="237611"/>
    <lineage>
        <taxon>Bacteria</taxon>
        <taxon>Pseudomonadati</taxon>
        <taxon>Pseudomonadota</taxon>
        <taxon>Alphaproteobacteria</taxon>
        <taxon>Sphingomonadales</taxon>
        <taxon>Sphingomonadaceae</taxon>
        <taxon>Sphingomonas</taxon>
    </lineage>
</organism>
<reference evidence="5 6" key="1">
    <citation type="submission" date="2020-08" db="EMBL/GenBank/DDBJ databases">
        <title>Genomic Encyclopedia of Type Strains, Phase IV (KMG-IV): sequencing the most valuable type-strain genomes for metagenomic binning, comparative biology and taxonomic classification.</title>
        <authorList>
            <person name="Goeker M."/>
        </authorList>
    </citation>
    <scope>NUCLEOTIDE SEQUENCE [LARGE SCALE GENOMIC DNA]</scope>
    <source>
        <strain evidence="5 6">DSM 15867</strain>
    </source>
</reference>
<dbReference type="SUPFAM" id="SSF50789">
    <property type="entry name" value="Herpes virus serine proteinase, assemblin"/>
    <property type="match status" value="1"/>
</dbReference>
<evidence type="ECO:0000256" key="1">
    <source>
        <dbReference type="ARBA" id="ARBA00022612"/>
    </source>
</evidence>
<evidence type="ECO:0000313" key="5">
    <source>
        <dbReference type="EMBL" id="MBB4619346.1"/>
    </source>
</evidence>